<evidence type="ECO:0000256" key="3">
    <source>
        <dbReference type="ARBA" id="ARBA00022741"/>
    </source>
</evidence>
<evidence type="ECO:0000256" key="2">
    <source>
        <dbReference type="ARBA" id="ARBA00022692"/>
    </source>
</evidence>
<gene>
    <name evidence="11" type="ORF">PsB1_1253</name>
</gene>
<dbReference type="InterPro" id="IPR027417">
    <property type="entry name" value="P-loop_NTPase"/>
</dbReference>
<dbReference type="InterPro" id="IPR003593">
    <property type="entry name" value="AAA+_ATPase"/>
</dbReference>
<feature type="transmembrane region" description="Helical" evidence="7">
    <location>
        <begin position="231"/>
        <end position="256"/>
    </location>
</feature>
<protein>
    <submittedName>
        <fullName evidence="11">ABC transporter</fullName>
    </submittedName>
</protein>
<dbReference type="InterPro" id="IPR005074">
    <property type="entry name" value="Peptidase_C39"/>
</dbReference>
<keyword evidence="12" id="KW-1185">Reference proteome</keyword>
<evidence type="ECO:0000256" key="5">
    <source>
        <dbReference type="ARBA" id="ARBA00022989"/>
    </source>
</evidence>
<evidence type="ECO:0000313" key="12">
    <source>
        <dbReference type="Proteomes" id="UP001161064"/>
    </source>
</evidence>
<dbReference type="InterPro" id="IPR003439">
    <property type="entry name" value="ABC_transporter-like_ATP-bd"/>
</dbReference>
<evidence type="ECO:0000256" key="4">
    <source>
        <dbReference type="ARBA" id="ARBA00022840"/>
    </source>
</evidence>
<dbReference type="Gene3D" id="3.90.70.10">
    <property type="entry name" value="Cysteine proteinases"/>
    <property type="match status" value="1"/>
</dbReference>
<dbReference type="Gene3D" id="3.40.50.300">
    <property type="entry name" value="P-loop containing nucleotide triphosphate hydrolases"/>
    <property type="match status" value="1"/>
</dbReference>
<evidence type="ECO:0000256" key="1">
    <source>
        <dbReference type="ARBA" id="ARBA00004651"/>
    </source>
</evidence>
<dbReference type="InterPro" id="IPR017871">
    <property type="entry name" value="ABC_transporter-like_CS"/>
</dbReference>
<keyword evidence="4" id="KW-0067">ATP-binding</keyword>
<name>A0ABQ4PVT1_9PROT</name>
<dbReference type="RefSeq" id="WP_284359857.1">
    <property type="nucleotide sequence ID" value="NZ_BPFZ01000006.1"/>
</dbReference>
<evidence type="ECO:0000256" key="6">
    <source>
        <dbReference type="ARBA" id="ARBA00023136"/>
    </source>
</evidence>
<comment type="subcellular location">
    <subcellularLocation>
        <location evidence="1">Cell membrane</location>
        <topology evidence="1">Multi-pass membrane protein</topology>
    </subcellularLocation>
</comment>
<dbReference type="InterPro" id="IPR036640">
    <property type="entry name" value="ABC1_TM_sf"/>
</dbReference>
<dbReference type="PANTHER" id="PTHR24221:SF606">
    <property type="entry name" value="COLICIN V SECRETION-PROCESSING ATP-BINDING PROTEIN"/>
    <property type="match status" value="1"/>
</dbReference>
<reference evidence="11" key="1">
    <citation type="submission" date="2021-05" db="EMBL/GenBank/DDBJ databases">
        <authorList>
            <person name="Tanabe Y."/>
        </authorList>
    </citation>
    <scope>NUCLEOTIDE SEQUENCE</scope>
    <source>
        <strain evidence="11">BOTRYCO-1</strain>
    </source>
</reference>
<dbReference type="EMBL" id="BPFZ01000006">
    <property type="protein sequence ID" value="GIU67099.1"/>
    <property type="molecule type" value="Genomic_DNA"/>
</dbReference>
<accession>A0ABQ4PVT1</accession>
<keyword evidence="6 7" id="KW-0472">Membrane</keyword>
<evidence type="ECO:0000259" key="8">
    <source>
        <dbReference type="PROSITE" id="PS50893"/>
    </source>
</evidence>
<feature type="transmembrane region" description="Helical" evidence="7">
    <location>
        <begin position="453"/>
        <end position="471"/>
    </location>
</feature>
<dbReference type="PROSITE" id="PS50929">
    <property type="entry name" value="ABC_TM1F"/>
    <property type="match status" value="1"/>
</dbReference>
<organism evidence="11 12">
    <name type="scientific">Candidatus Phycosocius spiralis</name>
    <dbReference type="NCBI Taxonomy" id="2815099"/>
    <lineage>
        <taxon>Bacteria</taxon>
        <taxon>Pseudomonadati</taxon>
        <taxon>Pseudomonadota</taxon>
        <taxon>Alphaproteobacteria</taxon>
        <taxon>Caulobacterales</taxon>
        <taxon>Caulobacterales incertae sedis</taxon>
        <taxon>Candidatus Phycosocius</taxon>
    </lineage>
</organism>
<dbReference type="CDD" id="cd18567">
    <property type="entry name" value="ABC_6TM_CvaB_RaxB_like"/>
    <property type="match status" value="1"/>
</dbReference>
<dbReference type="Pfam" id="PF03412">
    <property type="entry name" value="Peptidase_C39"/>
    <property type="match status" value="1"/>
</dbReference>
<dbReference type="InterPro" id="IPR011527">
    <property type="entry name" value="ABC1_TM_dom"/>
</dbReference>
<feature type="domain" description="Peptidase C39" evidence="10">
    <location>
        <begin position="37"/>
        <end position="160"/>
    </location>
</feature>
<sequence length="730" mass="79062">MVLADPQGENLNQSPQDDSRIWLTRLFHSDKLPIMLQAEAAECGLACLAMVAAAHGQRHTLSDLRRKFSASLKGTTLKSVMDMADGLGMVGRPLRLEVDELVSLKPPCVLHWNLAHYVVLKKAWKGPGGVWAIIHDPARGVRKVAPAEIGRSFTGVALELTPTPAFTKKKHVERVRLSDLWSTLKGLKGPVIQLFLLALVVQVIGVFSPMLNQLIVDDAISKGDMDLLTTIGMGMVILLLIQTGIGLLQGFVGMYLGTQLSFQMQSNLLRHALRLPVAWFEKRHIGDIMSRFSSLGPVQSFLTSVPIGATLNVIMLAVGGTMAVLYSPLLFGCVVATMLIPLIVQAVTFPWVRRKTDEGISLGAVASTTFMETLRGARTFKLFGKERERVSQWQNDTAASVNNSVTMQRVGLWGGAGLGIVTGLQGVAVWWLGAKQVIDGTMSLGMLMAFQSYAGQFSGALSGLIGLYFQWKTLELHLERLADVVHEDPEAGVDEPIQEGRLFEGRLAADKLSFRYATHEPLVLKDVNFTIEPGQFIAIIGPSGGGKTTLMKVLLGLLDPTEGEVKVEGVGLKNFGVRTFRHRIGAVLQDDRLLAGTIADNVSFFDPDLDMTRVEACLAQACVLDDILKMPMGTMSLVGDLGSTLSGGQQQRVLLARALYREPTILFLDEGTANLDPETEGRVAEALRGLSCTRIFVAHREAAIAGANRTLLVAGGTVTELTEQAQVAAE</sequence>
<evidence type="ECO:0000259" key="10">
    <source>
        <dbReference type="PROSITE" id="PS50990"/>
    </source>
</evidence>
<dbReference type="SMART" id="SM00382">
    <property type="entry name" value="AAA"/>
    <property type="match status" value="1"/>
</dbReference>
<dbReference type="Proteomes" id="UP001161064">
    <property type="component" value="Unassembled WGS sequence"/>
</dbReference>
<keyword evidence="3" id="KW-0547">Nucleotide-binding</keyword>
<dbReference type="SUPFAM" id="SSF90123">
    <property type="entry name" value="ABC transporter transmembrane region"/>
    <property type="match status" value="1"/>
</dbReference>
<evidence type="ECO:0000259" key="9">
    <source>
        <dbReference type="PROSITE" id="PS50929"/>
    </source>
</evidence>
<feature type="transmembrane region" description="Helical" evidence="7">
    <location>
        <begin position="329"/>
        <end position="352"/>
    </location>
</feature>
<dbReference type="PROSITE" id="PS50893">
    <property type="entry name" value="ABC_TRANSPORTER_2"/>
    <property type="match status" value="1"/>
</dbReference>
<keyword evidence="5 7" id="KW-1133">Transmembrane helix</keyword>
<dbReference type="PANTHER" id="PTHR24221">
    <property type="entry name" value="ATP-BINDING CASSETTE SUB-FAMILY B"/>
    <property type="match status" value="1"/>
</dbReference>
<dbReference type="Pfam" id="PF00005">
    <property type="entry name" value="ABC_tran"/>
    <property type="match status" value="1"/>
</dbReference>
<feature type="domain" description="ABC transporter" evidence="8">
    <location>
        <begin position="507"/>
        <end position="729"/>
    </location>
</feature>
<dbReference type="SUPFAM" id="SSF52540">
    <property type="entry name" value="P-loop containing nucleoside triphosphate hydrolases"/>
    <property type="match status" value="1"/>
</dbReference>
<dbReference type="PROSITE" id="PS50990">
    <property type="entry name" value="PEPTIDASE_C39"/>
    <property type="match status" value="1"/>
</dbReference>
<proteinExistence type="predicted"/>
<feature type="transmembrane region" description="Helical" evidence="7">
    <location>
        <begin position="191"/>
        <end position="211"/>
    </location>
</feature>
<evidence type="ECO:0000313" key="11">
    <source>
        <dbReference type="EMBL" id="GIU67099.1"/>
    </source>
</evidence>
<feature type="transmembrane region" description="Helical" evidence="7">
    <location>
        <begin position="410"/>
        <end position="433"/>
    </location>
</feature>
<evidence type="ECO:0000256" key="7">
    <source>
        <dbReference type="SAM" id="Phobius"/>
    </source>
</evidence>
<reference evidence="11" key="2">
    <citation type="journal article" date="2023" name="ISME Commun">
        <title>Characterization of a bloom-associated alphaproteobacterial lineage, 'Candidatus Phycosocius': insights into freshwater algal-bacterial interactions.</title>
        <authorList>
            <person name="Tanabe Y."/>
            <person name="Yamaguchi H."/>
            <person name="Yoshida M."/>
            <person name="Kai A."/>
            <person name="Okazaki Y."/>
        </authorList>
    </citation>
    <scope>NUCLEOTIDE SEQUENCE</scope>
    <source>
        <strain evidence="11">BOTRYCO-1</strain>
    </source>
</reference>
<dbReference type="Pfam" id="PF00664">
    <property type="entry name" value="ABC_membrane"/>
    <property type="match status" value="1"/>
</dbReference>
<feature type="domain" description="ABC transmembrane type-1" evidence="9">
    <location>
        <begin position="192"/>
        <end position="473"/>
    </location>
</feature>
<dbReference type="InterPro" id="IPR039421">
    <property type="entry name" value="Type_1_exporter"/>
</dbReference>
<comment type="caution">
    <text evidence="11">The sequence shown here is derived from an EMBL/GenBank/DDBJ whole genome shotgun (WGS) entry which is preliminary data.</text>
</comment>
<dbReference type="PROSITE" id="PS00211">
    <property type="entry name" value="ABC_TRANSPORTER_1"/>
    <property type="match status" value="1"/>
</dbReference>
<dbReference type="Gene3D" id="1.20.1560.10">
    <property type="entry name" value="ABC transporter type 1, transmembrane domain"/>
    <property type="match status" value="1"/>
</dbReference>
<keyword evidence="2 7" id="KW-0812">Transmembrane</keyword>
<feature type="transmembrane region" description="Helical" evidence="7">
    <location>
        <begin position="301"/>
        <end position="323"/>
    </location>
</feature>